<protein>
    <submittedName>
        <fullName evidence="8">S41 family peptidase</fullName>
    </submittedName>
</protein>
<dbReference type="SMART" id="SM00228">
    <property type="entry name" value="PDZ"/>
    <property type="match status" value="1"/>
</dbReference>
<feature type="signal peptide" evidence="6">
    <location>
        <begin position="1"/>
        <end position="28"/>
    </location>
</feature>
<dbReference type="NCBIfam" id="TIGR00225">
    <property type="entry name" value="prc"/>
    <property type="match status" value="1"/>
</dbReference>
<accession>A0ABW4LQ55</accession>
<evidence type="ECO:0000256" key="3">
    <source>
        <dbReference type="ARBA" id="ARBA00022801"/>
    </source>
</evidence>
<keyword evidence="6" id="KW-0732">Signal</keyword>
<evidence type="ECO:0000313" key="9">
    <source>
        <dbReference type="Proteomes" id="UP001597214"/>
    </source>
</evidence>
<evidence type="ECO:0000256" key="6">
    <source>
        <dbReference type="SAM" id="SignalP"/>
    </source>
</evidence>
<dbReference type="InterPro" id="IPR001478">
    <property type="entry name" value="PDZ"/>
</dbReference>
<keyword evidence="9" id="KW-1185">Reference proteome</keyword>
<dbReference type="Gene3D" id="3.90.226.10">
    <property type="entry name" value="2-enoyl-CoA Hydratase, Chain A, domain 1"/>
    <property type="match status" value="1"/>
</dbReference>
<keyword evidence="2 5" id="KW-0645">Protease</keyword>
<keyword evidence="3 5" id="KW-0378">Hydrolase</keyword>
<dbReference type="SMART" id="SM00245">
    <property type="entry name" value="TSPc"/>
    <property type="match status" value="1"/>
</dbReference>
<evidence type="ECO:0000259" key="7">
    <source>
        <dbReference type="PROSITE" id="PS50106"/>
    </source>
</evidence>
<dbReference type="InterPro" id="IPR005151">
    <property type="entry name" value="Tail-specific_protease"/>
</dbReference>
<dbReference type="Pfam" id="PF03572">
    <property type="entry name" value="Peptidase_S41"/>
    <property type="match status" value="1"/>
</dbReference>
<comment type="caution">
    <text evidence="8">The sequence shown here is derived from an EMBL/GenBank/DDBJ whole genome shotgun (WGS) entry which is preliminary data.</text>
</comment>
<dbReference type="Gene3D" id="3.30.750.44">
    <property type="match status" value="1"/>
</dbReference>
<dbReference type="EMBL" id="JBHUEM010000011">
    <property type="protein sequence ID" value="MFD1736823.1"/>
    <property type="molecule type" value="Genomic_DNA"/>
</dbReference>
<dbReference type="PROSITE" id="PS50106">
    <property type="entry name" value="PDZ"/>
    <property type="match status" value="1"/>
</dbReference>
<dbReference type="InterPro" id="IPR029045">
    <property type="entry name" value="ClpP/crotonase-like_dom_sf"/>
</dbReference>
<organism evidence="8 9">
    <name type="scientific">Bacillus salitolerans</name>
    <dbReference type="NCBI Taxonomy" id="1437434"/>
    <lineage>
        <taxon>Bacteria</taxon>
        <taxon>Bacillati</taxon>
        <taxon>Bacillota</taxon>
        <taxon>Bacilli</taxon>
        <taxon>Bacillales</taxon>
        <taxon>Bacillaceae</taxon>
        <taxon>Bacillus</taxon>
    </lineage>
</organism>
<sequence>MIINLKKLCLLFTVLTLVFFSLSTSTLAAPIDDVRSYIKQYYVDQVDSEILNLPTIDEILGKLDPYSTYFTSEEYGEFLDSLNQSFVGVGISLEASENGIFITRVIEGSPAEKAGLHAGDLIIEVNGQDVTSDSIEALMAKLKGKEGEQVELTVLREGVKITKSITRAKITLPTVTSKMLAGNVGYMSVASFNESTILEMKKAMKRLSGAVHWIVDLQHNPGGYVYVAQEMVGMFPQTTNSLIVETRHESTTYKAIKQDVTFSDSVDLLVNRYSASASEIVAGAVKDANAATLYGETTFGKGLMQSLLTLPNNDVLKLTTARFYTPNHHTIQEVGITPHIETNRPLGLAHRHFLVEQFDAYKELNSLTDVPVSKEFTVSLSKPYKPTSMTKDIIQLIQLGGDVVDIELDYVSPTKVKVIPKHDMISGGDYLLVIHPGWETLKSKSTSTTGSFIDISVK</sequence>
<evidence type="ECO:0000313" key="8">
    <source>
        <dbReference type="EMBL" id="MFD1736823.1"/>
    </source>
</evidence>
<evidence type="ECO:0000256" key="5">
    <source>
        <dbReference type="RuleBase" id="RU004404"/>
    </source>
</evidence>
<reference evidence="9" key="1">
    <citation type="journal article" date="2019" name="Int. J. Syst. Evol. Microbiol.">
        <title>The Global Catalogue of Microorganisms (GCM) 10K type strain sequencing project: providing services to taxonomists for standard genome sequencing and annotation.</title>
        <authorList>
            <consortium name="The Broad Institute Genomics Platform"/>
            <consortium name="The Broad Institute Genome Sequencing Center for Infectious Disease"/>
            <person name="Wu L."/>
            <person name="Ma J."/>
        </authorList>
    </citation>
    <scope>NUCLEOTIDE SEQUENCE [LARGE SCALE GENOMIC DNA]</scope>
    <source>
        <strain evidence="9">CCUG 49339</strain>
    </source>
</reference>
<dbReference type="InterPro" id="IPR004447">
    <property type="entry name" value="Peptidase_S41A"/>
</dbReference>
<dbReference type="PANTHER" id="PTHR32060">
    <property type="entry name" value="TAIL-SPECIFIC PROTEASE"/>
    <property type="match status" value="1"/>
</dbReference>
<evidence type="ECO:0000256" key="4">
    <source>
        <dbReference type="ARBA" id="ARBA00022825"/>
    </source>
</evidence>
<dbReference type="PANTHER" id="PTHR32060:SF30">
    <property type="entry name" value="CARBOXY-TERMINAL PROCESSING PROTEASE CTPA"/>
    <property type="match status" value="1"/>
</dbReference>
<dbReference type="InterPro" id="IPR036034">
    <property type="entry name" value="PDZ_sf"/>
</dbReference>
<evidence type="ECO:0000256" key="2">
    <source>
        <dbReference type="ARBA" id="ARBA00022670"/>
    </source>
</evidence>
<dbReference type="Gene3D" id="2.30.42.10">
    <property type="match status" value="1"/>
</dbReference>
<proteinExistence type="inferred from homology"/>
<feature type="chain" id="PRO_5046087071" evidence="6">
    <location>
        <begin position="29"/>
        <end position="458"/>
    </location>
</feature>
<feature type="domain" description="PDZ" evidence="7">
    <location>
        <begin position="79"/>
        <end position="158"/>
    </location>
</feature>
<dbReference type="Proteomes" id="UP001597214">
    <property type="component" value="Unassembled WGS sequence"/>
</dbReference>
<dbReference type="CDD" id="cd07560">
    <property type="entry name" value="Peptidase_S41_CPP"/>
    <property type="match status" value="1"/>
</dbReference>
<evidence type="ECO:0000256" key="1">
    <source>
        <dbReference type="ARBA" id="ARBA00009179"/>
    </source>
</evidence>
<dbReference type="RefSeq" id="WP_377927996.1">
    <property type="nucleotide sequence ID" value="NZ_JBHUEM010000011.1"/>
</dbReference>
<dbReference type="SUPFAM" id="SSF50156">
    <property type="entry name" value="PDZ domain-like"/>
    <property type="match status" value="1"/>
</dbReference>
<gene>
    <name evidence="8" type="ORF">ACFSCX_09610</name>
</gene>
<comment type="similarity">
    <text evidence="1 5">Belongs to the peptidase S41A family.</text>
</comment>
<dbReference type="Pfam" id="PF17820">
    <property type="entry name" value="PDZ_6"/>
    <property type="match status" value="1"/>
</dbReference>
<dbReference type="InterPro" id="IPR041489">
    <property type="entry name" value="PDZ_6"/>
</dbReference>
<keyword evidence="4 5" id="KW-0720">Serine protease</keyword>
<dbReference type="CDD" id="cd06782">
    <property type="entry name" value="cpPDZ_CPP-like"/>
    <property type="match status" value="1"/>
</dbReference>
<dbReference type="SUPFAM" id="SSF52096">
    <property type="entry name" value="ClpP/crotonase"/>
    <property type="match status" value="1"/>
</dbReference>
<name>A0ABW4LQ55_9BACI</name>